<evidence type="ECO:0000313" key="2">
    <source>
        <dbReference type="Proteomes" id="UP000790709"/>
    </source>
</evidence>
<feature type="non-terminal residue" evidence="1">
    <location>
        <position position="86"/>
    </location>
</feature>
<evidence type="ECO:0000313" key="1">
    <source>
        <dbReference type="EMBL" id="KAH7918454.1"/>
    </source>
</evidence>
<feature type="non-terminal residue" evidence="1">
    <location>
        <position position="1"/>
    </location>
</feature>
<sequence length="86" mass="9349">GMEDNIEQQRALGIVADHFLNSDLDQLLMFVTGIGGSGKSHVIKAIMEMFRRCGVSGRLMLGAPTGCSAVLIDRYTIHALTFLPKN</sequence>
<protein>
    <submittedName>
        <fullName evidence="1">Uncharacterized protein</fullName>
    </submittedName>
</protein>
<keyword evidence="2" id="KW-1185">Reference proteome</keyword>
<proteinExistence type="predicted"/>
<dbReference type="EMBL" id="MU266785">
    <property type="protein sequence ID" value="KAH7918454.1"/>
    <property type="molecule type" value="Genomic_DNA"/>
</dbReference>
<organism evidence="1 2">
    <name type="scientific">Leucogyrophana mollusca</name>
    <dbReference type="NCBI Taxonomy" id="85980"/>
    <lineage>
        <taxon>Eukaryota</taxon>
        <taxon>Fungi</taxon>
        <taxon>Dikarya</taxon>
        <taxon>Basidiomycota</taxon>
        <taxon>Agaricomycotina</taxon>
        <taxon>Agaricomycetes</taxon>
        <taxon>Agaricomycetidae</taxon>
        <taxon>Boletales</taxon>
        <taxon>Boletales incertae sedis</taxon>
        <taxon>Leucogyrophana</taxon>
    </lineage>
</organism>
<dbReference type="Proteomes" id="UP000790709">
    <property type="component" value="Unassembled WGS sequence"/>
</dbReference>
<gene>
    <name evidence="1" type="ORF">BV22DRAFT_978252</name>
</gene>
<accession>A0ACB8AZP8</accession>
<comment type="caution">
    <text evidence="1">The sequence shown here is derived from an EMBL/GenBank/DDBJ whole genome shotgun (WGS) entry which is preliminary data.</text>
</comment>
<name>A0ACB8AZP8_9AGAM</name>
<reference evidence="1" key="1">
    <citation type="journal article" date="2021" name="New Phytol.">
        <title>Evolutionary innovations through gain and loss of genes in the ectomycorrhizal Boletales.</title>
        <authorList>
            <person name="Wu G."/>
            <person name="Miyauchi S."/>
            <person name="Morin E."/>
            <person name="Kuo A."/>
            <person name="Drula E."/>
            <person name="Varga T."/>
            <person name="Kohler A."/>
            <person name="Feng B."/>
            <person name="Cao Y."/>
            <person name="Lipzen A."/>
            <person name="Daum C."/>
            <person name="Hundley H."/>
            <person name="Pangilinan J."/>
            <person name="Johnson J."/>
            <person name="Barry K."/>
            <person name="LaButti K."/>
            <person name="Ng V."/>
            <person name="Ahrendt S."/>
            <person name="Min B."/>
            <person name="Choi I.G."/>
            <person name="Park H."/>
            <person name="Plett J.M."/>
            <person name="Magnuson J."/>
            <person name="Spatafora J.W."/>
            <person name="Nagy L.G."/>
            <person name="Henrissat B."/>
            <person name="Grigoriev I.V."/>
            <person name="Yang Z.L."/>
            <person name="Xu J."/>
            <person name="Martin F.M."/>
        </authorList>
    </citation>
    <scope>NUCLEOTIDE SEQUENCE</scope>
    <source>
        <strain evidence="1">KUC20120723A-06</strain>
    </source>
</reference>